<organism evidence="7 8">
    <name type="scientific">Phytophthora infestans (strain T30-4)</name>
    <name type="common">Potato late blight agent</name>
    <dbReference type="NCBI Taxonomy" id="403677"/>
    <lineage>
        <taxon>Eukaryota</taxon>
        <taxon>Sar</taxon>
        <taxon>Stramenopiles</taxon>
        <taxon>Oomycota</taxon>
        <taxon>Peronosporomycetes</taxon>
        <taxon>Peronosporales</taxon>
        <taxon>Peronosporaceae</taxon>
        <taxon>Phytophthora</taxon>
    </lineage>
</organism>
<feature type="compositionally biased region" description="Low complexity" evidence="5">
    <location>
        <begin position="605"/>
        <end position="620"/>
    </location>
</feature>
<feature type="compositionally biased region" description="Low complexity" evidence="5">
    <location>
        <begin position="406"/>
        <end position="418"/>
    </location>
</feature>
<evidence type="ECO:0000256" key="5">
    <source>
        <dbReference type="SAM" id="MobiDB-lite"/>
    </source>
</evidence>
<dbReference type="Gene3D" id="3.30.40.10">
    <property type="entry name" value="Zinc/RING finger domain, C3HC4 (zinc finger)"/>
    <property type="match status" value="1"/>
</dbReference>
<feature type="region of interest" description="Disordered" evidence="5">
    <location>
        <begin position="599"/>
        <end position="620"/>
    </location>
</feature>
<dbReference type="InterPro" id="IPR017455">
    <property type="entry name" value="Znf_FYVE-rel"/>
</dbReference>
<dbReference type="PANTHER" id="PTHR43102">
    <property type="entry name" value="SLR1143 PROTEIN"/>
    <property type="match status" value="1"/>
</dbReference>
<dbReference type="OrthoDB" id="63070at2759"/>
<dbReference type="STRING" id="403677.D0N0E4"/>
<dbReference type="InterPro" id="IPR013083">
    <property type="entry name" value="Znf_RING/FYVE/PHD"/>
</dbReference>
<evidence type="ECO:0000256" key="2">
    <source>
        <dbReference type="ARBA" id="ARBA00022771"/>
    </source>
</evidence>
<keyword evidence="3" id="KW-0862">Zinc</keyword>
<dbReference type="PANTHER" id="PTHR43102:SF2">
    <property type="entry name" value="GAF DOMAIN-CONTAINING PROTEIN"/>
    <property type="match status" value="1"/>
</dbReference>
<dbReference type="SMART" id="SM00064">
    <property type="entry name" value="FYVE"/>
    <property type="match status" value="1"/>
</dbReference>
<dbReference type="InParanoid" id="D0N0E4"/>
<accession>D0N0E4</accession>
<sequence length="664" mass="73759">MYEMTGESLSNKVSTVQTFGKGGGGHPSEFYLVRAATTVQADVNTMLDVLRTSTYEDFRVVMKKIFAKQFESGAIVDSLSCMTPLPYTPSLDSNGVQKGWQTFSDDDRYSANWITLRGFNKLGGLDGHRDFTMVCYQDVFERAYISDKLTRVGRRVARDSRRLQPMTGSRLIGVHTLSSMNFRDIPELPKSSKTDRLHFRNSGVVVEELLDEDANGPMVRLSLLLSLMPSKLILKEVSQSPRMRVALAAGHEVAKKYRKWLQTLVLGVSHFAEAAKPAVTMQHPSKMTWMESDTCFLCLKTFRAYRRRHHCRFCGEAVCGSCSGFVNMTSFDVNYDGSEASSDSIIVGHRLLDQRMASDGSGRSRKGNVYDTGGAETEELTETRGCNTCMSELQMNLTMSNHARSQQDSSRSNSSFSQLGNARVMPMRSGEYQPYPQYSGQKMSFSTISSSSYSGLSLNERGVYSSTSSVEFMGKPPATLTAMNSYPTPRSYSTDSSVSAFLARDPDILSLNGLTFPRKFPNRVSFATTAATNEGSNHSQFNFLSMNPQEVQATEQLIREVNARGNQRMTGRPPLPQYQQDYEQSPVGLANQKIYHMPRTERGLSPPHSQKSSYSSGSTHSDLIRLNPVINAPPESTSVGFVVFNSNQQTKSATTSSDMIPLHF</sequence>
<dbReference type="EMBL" id="DS028122">
    <property type="protein sequence ID" value="EEY67107.1"/>
    <property type="molecule type" value="Genomic_DNA"/>
</dbReference>
<evidence type="ECO:0000256" key="3">
    <source>
        <dbReference type="ARBA" id="ARBA00022833"/>
    </source>
</evidence>
<reference evidence="8" key="1">
    <citation type="journal article" date="2009" name="Nature">
        <title>Genome sequence and analysis of the Irish potato famine pathogen Phytophthora infestans.</title>
        <authorList>
            <consortium name="The Broad Institute Genome Sequencing Platform"/>
            <person name="Haas B.J."/>
            <person name="Kamoun S."/>
            <person name="Zody M.C."/>
            <person name="Jiang R.H."/>
            <person name="Handsaker R.E."/>
            <person name="Cano L.M."/>
            <person name="Grabherr M."/>
            <person name="Kodira C.D."/>
            <person name="Raffaele S."/>
            <person name="Torto-Alalibo T."/>
            <person name="Bozkurt T.O."/>
            <person name="Ah-Fong A.M."/>
            <person name="Alvarado L."/>
            <person name="Anderson V.L."/>
            <person name="Armstrong M.R."/>
            <person name="Avrova A."/>
            <person name="Baxter L."/>
            <person name="Beynon J."/>
            <person name="Boevink P.C."/>
            <person name="Bollmann S.R."/>
            <person name="Bos J.I."/>
            <person name="Bulone V."/>
            <person name="Cai G."/>
            <person name="Cakir C."/>
            <person name="Carrington J.C."/>
            <person name="Chawner M."/>
            <person name="Conti L."/>
            <person name="Costanzo S."/>
            <person name="Ewan R."/>
            <person name="Fahlgren N."/>
            <person name="Fischbach M.A."/>
            <person name="Fugelstad J."/>
            <person name="Gilroy E.M."/>
            <person name="Gnerre S."/>
            <person name="Green P.J."/>
            <person name="Grenville-Briggs L.J."/>
            <person name="Griffith J."/>
            <person name="Grunwald N.J."/>
            <person name="Horn K."/>
            <person name="Horner N.R."/>
            <person name="Hu C.H."/>
            <person name="Huitema E."/>
            <person name="Jeong D.H."/>
            <person name="Jones A.M."/>
            <person name="Jones J.D."/>
            <person name="Jones R.W."/>
            <person name="Karlsson E.K."/>
            <person name="Kunjeti S.G."/>
            <person name="Lamour K."/>
            <person name="Liu Z."/>
            <person name="Ma L."/>
            <person name="Maclean D."/>
            <person name="Chibucos M.C."/>
            <person name="McDonald H."/>
            <person name="McWalters J."/>
            <person name="Meijer H.J."/>
            <person name="Morgan W."/>
            <person name="Morris P.F."/>
            <person name="Munro C.A."/>
            <person name="O'Neill K."/>
            <person name="Ospina-Giraldo M."/>
            <person name="Pinzon A."/>
            <person name="Pritchard L."/>
            <person name="Ramsahoye B."/>
            <person name="Ren Q."/>
            <person name="Restrepo S."/>
            <person name="Roy S."/>
            <person name="Sadanandom A."/>
            <person name="Savidor A."/>
            <person name="Schornack S."/>
            <person name="Schwartz D.C."/>
            <person name="Schumann U.D."/>
            <person name="Schwessinger B."/>
            <person name="Seyer L."/>
            <person name="Sharpe T."/>
            <person name="Silvar C."/>
            <person name="Song J."/>
            <person name="Studholme D.J."/>
            <person name="Sykes S."/>
            <person name="Thines M."/>
            <person name="van de Vondervoort P.J."/>
            <person name="Phuntumart V."/>
            <person name="Wawra S."/>
            <person name="Weide R."/>
            <person name="Win J."/>
            <person name="Young C."/>
            <person name="Zhou S."/>
            <person name="Fry W."/>
            <person name="Meyers B.C."/>
            <person name="van West P."/>
            <person name="Ristaino J."/>
            <person name="Govers F."/>
            <person name="Birch P.R."/>
            <person name="Whisson S.C."/>
            <person name="Judelson H.S."/>
            <person name="Nusbaum C."/>
        </authorList>
    </citation>
    <scope>NUCLEOTIDE SEQUENCE [LARGE SCALE GENOMIC DNA]</scope>
    <source>
        <strain evidence="8">T30-4</strain>
    </source>
</reference>
<dbReference type="eggNOG" id="KOG0230">
    <property type="taxonomic scope" value="Eukaryota"/>
</dbReference>
<dbReference type="CDD" id="cd00065">
    <property type="entry name" value="FYVE_like_SF"/>
    <property type="match status" value="1"/>
</dbReference>
<dbReference type="InterPro" id="IPR011011">
    <property type="entry name" value="Znf_FYVE_PHD"/>
</dbReference>
<dbReference type="InterPro" id="IPR000306">
    <property type="entry name" value="Znf_FYVE"/>
</dbReference>
<evidence type="ECO:0000259" key="6">
    <source>
        <dbReference type="PROSITE" id="PS50178"/>
    </source>
</evidence>
<dbReference type="KEGG" id="pif:PITG_04039"/>
<evidence type="ECO:0000256" key="1">
    <source>
        <dbReference type="ARBA" id="ARBA00022723"/>
    </source>
</evidence>
<dbReference type="PROSITE" id="PS50178">
    <property type="entry name" value="ZF_FYVE"/>
    <property type="match status" value="1"/>
</dbReference>
<keyword evidence="2 4" id="KW-0863">Zinc-finger</keyword>
<feature type="domain" description="FYVE-type" evidence="6">
    <location>
        <begin position="289"/>
        <end position="394"/>
    </location>
</feature>
<name>D0N0E4_PHYIT</name>
<dbReference type="HOGENOM" id="CLU_011844_0_0_1"/>
<dbReference type="SUPFAM" id="SSF57903">
    <property type="entry name" value="FYVE/PHD zinc finger"/>
    <property type="match status" value="1"/>
</dbReference>
<dbReference type="Proteomes" id="UP000006643">
    <property type="component" value="Unassembled WGS sequence"/>
</dbReference>
<dbReference type="GO" id="GO:0008270">
    <property type="term" value="F:zinc ion binding"/>
    <property type="evidence" value="ECO:0007669"/>
    <property type="project" value="UniProtKB-KW"/>
</dbReference>
<feature type="region of interest" description="Disordered" evidence="5">
    <location>
        <begin position="357"/>
        <end position="376"/>
    </location>
</feature>
<protein>
    <recommendedName>
        <fullName evidence="6">FYVE-type domain-containing protein</fullName>
    </recommendedName>
</protein>
<evidence type="ECO:0000313" key="7">
    <source>
        <dbReference type="EMBL" id="EEY67107.1"/>
    </source>
</evidence>
<dbReference type="VEuPathDB" id="FungiDB:PITG_04039"/>
<keyword evidence="8" id="KW-1185">Reference proteome</keyword>
<dbReference type="AlphaFoldDB" id="D0N0E4"/>
<dbReference type="Pfam" id="PF01363">
    <property type="entry name" value="FYVE"/>
    <property type="match status" value="1"/>
</dbReference>
<feature type="region of interest" description="Disordered" evidence="5">
    <location>
        <begin position="400"/>
        <end position="419"/>
    </location>
</feature>
<dbReference type="RefSeq" id="XP_002905755.1">
    <property type="nucleotide sequence ID" value="XM_002905709.1"/>
</dbReference>
<evidence type="ECO:0000256" key="4">
    <source>
        <dbReference type="PROSITE-ProRule" id="PRU00091"/>
    </source>
</evidence>
<proteinExistence type="predicted"/>
<keyword evidence="1" id="KW-0479">Metal-binding</keyword>
<dbReference type="OMA" id="GYSANWI"/>
<dbReference type="GeneID" id="9479380"/>
<evidence type="ECO:0000313" key="8">
    <source>
        <dbReference type="Proteomes" id="UP000006643"/>
    </source>
</evidence>
<gene>
    <name evidence="7" type="ORF">PITG_04039</name>
</gene>